<evidence type="ECO:0000256" key="1">
    <source>
        <dbReference type="SAM" id="MobiDB-lite"/>
    </source>
</evidence>
<dbReference type="EMBL" id="JADKYB010000010">
    <property type="protein sequence ID" value="MBM9506744.1"/>
    <property type="molecule type" value="Genomic_DNA"/>
</dbReference>
<comment type="caution">
    <text evidence="2">The sequence shown here is derived from an EMBL/GenBank/DDBJ whole genome shotgun (WGS) entry which is preliminary data.</text>
</comment>
<name>A0ABS2TTS5_9ACTN</name>
<evidence type="ECO:0000313" key="3">
    <source>
        <dbReference type="Proteomes" id="UP000749040"/>
    </source>
</evidence>
<gene>
    <name evidence="2" type="ORF">ITX44_19725</name>
</gene>
<organism evidence="2 3">
    <name type="scientific">Actinacidiphila acididurans</name>
    <dbReference type="NCBI Taxonomy" id="2784346"/>
    <lineage>
        <taxon>Bacteria</taxon>
        <taxon>Bacillati</taxon>
        <taxon>Actinomycetota</taxon>
        <taxon>Actinomycetes</taxon>
        <taxon>Kitasatosporales</taxon>
        <taxon>Streptomycetaceae</taxon>
        <taxon>Actinacidiphila</taxon>
    </lineage>
</organism>
<feature type="region of interest" description="Disordered" evidence="1">
    <location>
        <begin position="1"/>
        <end position="32"/>
    </location>
</feature>
<proteinExistence type="predicted"/>
<keyword evidence="3" id="KW-1185">Reference proteome</keyword>
<protein>
    <submittedName>
        <fullName evidence="2">Uncharacterized protein</fullName>
    </submittedName>
</protein>
<sequence>MLDTATRLASPWPGWASEPGAGLASIPPTKPASRRRIQAATSLCRGPSDRSWQVLTDHQDWGAAPLVLPPDPGAWYQLAAAGGWQAAIADTTHAAAHDVVAARHAGRTSLTAAWCSLPVSVPVLCAAATGHGVQALQTAVRIAAAEGLPLQYTVVVLVSLAEGRPTATVRAAATMLQSHVSAVVTVLADVGLRSQAFAASDRLRGAPLETADRLAQAVLASAHRQWGDPLPPAPVPAVLPADQVPPTHVYAEGVHRP</sequence>
<accession>A0ABS2TTS5</accession>
<evidence type="ECO:0000313" key="2">
    <source>
        <dbReference type="EMBL" id="MBM9506744.1"/>
    </source>
</evidence>
<reference evidence="2 3" key="1">
    <citation type="submission" date="2021-01" db="EMBL/GenBank/DDBJ databases">
        <title>Streptomyces acididurans sp. nov., isolated from a peat swamp forest soil.</title>
        <authorList>
            <person name="Chantavorakit T."/>
            <person name="Duangmal K."/>
        </authorList>
    </citation>
    <scope>NUCLEOTIDE SEQUENCE [LARGE SCALE GENOMIC DNA]</scope>
    <source>
        <strain evidence="2 3">KK5PA1</strain>
    </source>
</reference>
<dbReference type="Proteomes" id="UP000749040">
    <property type="component" value="Unassembled WGS sequence"/>
</dbReference>